<dbReference type="InterPro" id="IPR009030">
    <property type="entry name" value="Growth_fac_rcpt_cys_sf"/>
</dbReference>
<feature type="disulfide bond" evidence="13">
    <location>
        <begin position="254"/>
        <end position="263"/>
    </location>
</feature>
<dbReference type="PROSITE" id="PS50026">
    <property type="entry name" value="EGF_3"/>
    <property type="match status" value="2"/>
</dbReference>
<evidence type="ECO:0000256" key="11">
    <source>
        <dbReference type="ARBA" id="ARBA00023170"/>
    </source>
</evidence>
<dbReference type="Pfam" id="PF00053">
    <property type="entry name" value="EGF_laminin"/>
    <property type="match status" value="2"/>
</dbReference>
<evidence type="ECO:0000256" key="3">
    <source>
        <dbReference type="ARBA" id="ARBA00022553"/>
    </source>
</evidence>
<dbReference type="PANTHER" id="PTHR24043">
    <property type="entry name" value="SCAVENGER RECEPTOR CLASS F"/>
    <property type="match status" value="1"/>
</dbReference>
<dbReference type="SUPFAM" id="SSF57184">
    <property type="entry name" value="Growth factor receptor domain"/>
    <property type="match status" value="1"/>
</dbReference>
<keyword evidence="3" id="KW-0597">Phosphoprotein</keyword>
<dbReference type="InterPro" id="IPR002049">
    <property type="entry name" value="LE_dom"/>
</dbReference>
<feature type="compositionally biased region" description="Low complexity" evidence="14">
    <location>
        <begin position="617"/>
        <end position="627"/>
    </location>
</feature>
<dbReference type="Proteomes" id="UP000515129">
    <property type="component" value="Linkage group LG30F"/>
</dbReference>
<keyword evidence="6" id="KW-0677">Repeat</keyword>
<name>A0A6P6MJ46_CARAU</name>
<evidence type="ECO:0000256" key="12">
    <source>
        <dbReference type="ARBA" id="ARBA00023180"/>
    </source>
</evidence>
<keyword evidence="8 15" id="KW-1133">Transmembrane helix</keyword>
<protein>
    <submittedName>
        <fullName evidence="19">Scavenger receptor class F member 2-like</fullName>
    </submittedName>
</protein>
<dbReference type="GO" id="GO:0005925">
    <property type="term" value="C:focal adhesion"/>
    <property type="evidence" value="ECO:0007669"/>
    <property type="project" value="TreeGrafter"/>
</dbReference>
<feature type="compositionally biased region" description="Basic and acidic residues" evidence="14">
    <location>
        <begin position="903"/>
        <end position="913"/>
    </location>
</feature>
<dbReference type="FunFam" id="2.170.300.10:FF:000013">
    <property type="entry name" value="Scavenger receptor class F, member 2"/>
    <property type="match status" value="1"/>
</dbReference>
<dbReference type="PRINTS" id="PR00011">
    <property type="entry name" value="EGFLAMININ"/>
</dbReference>
<dbReference type="OrthoDB" id="6130531at2759"/>
<evidence type="ECO:0000256" key="5">
    <source>
        <dbReference type="ARBA" id="ARBA00022729"/>
    </source>
</evidence>
<sequence length="926" mass="101266">MLSRRGAWRDAVSSTMDLKGTLAVLLLLLLCLCPLFCQELNPKGRNVCKVPGSSGFTCCNGWAQQGEECLTPLCEGNFTCNENEVCVRPNECRCRHGYFGASCDTKCPAQFWGPDCKGMCTCHPNGKCDDVTGKCTCYPNRWGENCEKPCNCQKGKCDQETGKCTCHAGYWGPQCNNNCYCSINSVCDQNTGRCICNPGWFGRNCGAQCVCNNSPCEQFTGRCQCRERLWGQRCERHCQCANGKCNPGDGSCTCKPGYRGKLCREPCPAGFYGQNCKNKCGHCKGQQPCKVTEGHCETCESGWNGTKCDQMCAEGYFGENCKDQCPPCKDGHFCNRINGKCSHCNPGWIGDRCEVRCPNGTYGENCEKDCSHCFNGDCHFATGECLCDPGFYGTYCNLTCELGQFGVNCAQVCPCHDKNCNPVSGACNLYPNQRMGVIAAGTLVTFLLVVLLSLLCCCFLCSNKDNRNPDQENSTNSKKAKIILCGGFSRISTKLPRIPLRRQKLPKVVVTHHDPENTFNSIIEPPSVVDQPCPSWSSQESFSSFETSEDGPVYCIPNEETTNESCDKRNSSAAQETPSTPSDEDAGEYTSLKDTRETTKQYVSDGSEQPLLKSSDSEGSTSGSESTIGAVYAHVARLSKNSKEEEDNASPEKTKEKTKPRPPDPSTKPKVSWIHGTSGTNQTEQSQSPSPQKEKKKNNSESSGKVDEKQRSKDKSSKNREKHQDGMKADGPESPSKSKSHKASDTIEHLNGTFQNALKKIGNFHSDKKTNETNKDPPKSPKIMHPHMNSEAATLLAAQLKEKTQSLNRNESLTVGIKPNGVSTPHANREKPTPPQKTKRSATGTNKPLLPCSNNLQKMVAPVSDSTPEPKSPEKLGVNGTRVEGDATPKKTPIKKPPRKKGKEGTLETEGKTTPKTAIMPPQTVK</sequence>
<keyword evidence="18" id="KW-1185">Reference proteome</keyword>
<feature type="disulfide bond" evidence="13">
    <location>
        <begin position="94"/>
        <end position="103"/>
    </location>
</feature>
<keyword evidence="5 16" id="KW-0732">Signal</keyword>
<evidence type="ECO:0000256" key="2">
    <source>
        <dbReference type="ARBA" id="ARBA00022536"/>
    </source>
</evidence>
<evidence type="ECO:0000313" key="18">
    <source>
        <dbReference type="Proteomes" id="UP000515129"/>
    </source>
</evidence>
<evidence type="ECO:0000259" key="17">
    <source>
        <dbReference type="PROSITE" id="PS50026"/>
    </source>
</evidence>
<dbReference type="SMART" id="SM00181">
    <property type="entry name" value="EGF"/>
    <property type="match status" value="8"/>
</dbReference>
<dbReference type="FunFam" id="2.170.300.10:FF:000041">
    <property type="entry name" value="Tyrosine protein kinase receptor tie-1, putative"/>
    <property type="match status" value="1"/>
</dbReference>
<feature type="compositionally biased region" description="Polar residues" evidence="14">
    <location>
        <begin position="841"/>
        <end position="857"/>
    </location>
</feature>
<proteinExistence type="predicted"/>
<keyword evidence="9 15" id="KW-0472">Membrane</keyword>
<dbReference type="InterPro" id="IPR000742">
    <property type="entry name" value="EGF"/>
</dbReference>
<comment type="subcellular location">
    <subcellularLocation>
        <location evidence="1">Membrane</location>
        <topology evidence="1">Single-pass type I membrane protein</topology>
    </subcellularLocation>
</comment>
<evidence type="ECO:0000256" key="4">
    <source>
        <dbReference type="ARBA" id="ARBA00022692"/>
    </source>
</evidence>
<evidence type="ECO:0000256" key="13">
    <source>
        <dbReference type="PROSITE-ProRule" id="PRU00076"/>
    </source>
</evidence>
<evidence type="ECO:0000256" key="7">
    <source>
        <dbReference type="ARBA" id="ARBA00022889"/>
    </source>
</evidence>
<dbReference type="GeneID" id="113068060"/>
<dbReference type="Gene3D" id="2.170.300.10">
    <property type="entry name" value="Tie2 ligand-binding domain superfamily"/>
    <property type="match status" value="3"/>
</dbReference>
<dbReference type="SMART" id="SM00180">
    <property type="entry name" value="EGF_Lam"/>
    <property type="match status" value="6"/>
</dbReference>
<evidence type="ECO:0000256" key="15">
    <source>
        <dbReference type="SAM" id="Phobius"/>
    </source>
</evidence>
<evidence type="ECO:0000256" key="14">
    <source>
        <dbReference type="SAM" id="MobiDB-lite"/>
    </source>
</evidence>
<feature type="compositionally biased region" description="Polar residues" evidence="14">
    <location>
        <begin position="571"/>
        <end position="581"/>
    </location>
</feature>
<keyword evidence="10 13" id="KW-1015">Disulfide bond</keyword>
<keyword evidence="2 13" id="KW-0245">EGF-like domain</keyword>
<keyword evidence="12" id="KW-0325">Glycoprotein</keyword>
<dbReference type="PANTHER" id="PTHR24043:SF5">
    <property type="entry name" value="SCAVENGER RECEPTOR CLASS F MEMBER 2"/>
    <property type="match status" value="1"/>
</dbReference>
<comment type="caution">
    <text evidence="13">Lacks conserved residue(s) required for the propagation of feature annotation.</text>
</comment>
<dbReference type="GO" id="GO:0005044">
    <property type="term" value="F:scavenger receptor activity"/>
    <property type="evidence" value="ECO:0007669"/>
    <property type="project" value="InterPro"/>
</dbReference>
<keyword evidence="4 15" id="KW-0812">Transmembrane</keyword>
<feature type="compositionally biased region" description="Low complexity" evidence="14">
    <location>
        <begin position="535"/>
        <end position="546"/>
    </location>
</feature>
<feature type="chain" id="PRO_5028320448" evidence="16">
    <location>
        <begin position="38"/>
        <end position="926"/>
    </location>
</feature>
<feature type="region of interest" description="Disordered" evidence="14">
    <location>
        <begin position="803"/>
        <end position="926"/>
    </location>
</feature>
<evidence type="ECO:0000256" key="8">
    <source>
        <dbReference type="ARBA" id="ARBA00022989"/>
    </source>
</evidence>
<dbReference type="InterPro" id="IPR042635">
    <property type="entry name" value="MEGF10/SREC1/2-like"/>
</dbReference>
<feature type="region of interest" description="Disordered" evidence="14">
    <location>
        <begin position="517"/>
        <end position="789"/>
    </location>
</feature>
<evidence type="ECO:0000256" key="1">
    <source>
        <dbReference type="ARBA" id="ARBA00004479"/>
    </source>
</evidence>
<accession>A0A6P6MJ46</accession>
<dbReference type="GO" id="GO:0007157">
    <property type="term" value="P:heterophilic cell-cell adhesion via plasma membrane cell adhesion molecules"/>
    <property type="evidence" value="ECO:0007669"/>
    <property type="project" value="TreeGrafter"/>
</dbReference>
<gene>
    <name evidence="19" type="primary">LOC113068060</name>
</gene>
<dbReference type="GO" id="GO:0016020">
    <property type="term" value="C:membrane"/>
    <property type="evidence" value="ECO:0007669"/>
    <property type="project" value="UniProtKB-SubCell"/>
</dbReference>
<keyword evidence="7" id="KW-0130">Cell adhesion</keyword>
<keyword evidence="11" id="KW-0675">Receptor</keyword>
<feature type="domain" description="EGF-like" evidence="17">
    <location>
        <begin position="230"/>
        <end position="264"/>
    </location>
</feature>
<dbReference type="KEGG" id="caua:113068060"/>
<evidence type="ECO:0000256" key="6">
    <source>
        <dbReference type="ARBA" id="ARBA00022737"/>
    </source>
</evidence>
<dbReference type="AlphaFoldDB" id="A0A6P6MJ46"/>
<feature type="compositionally biased region" description="Basic and acidic residues" evidence="14">
    <location>
        <begin position="650"/>
        <end position="662"/>
    </location>
</feature>
<feature type="compositionally biased region" description="Low complexity" evidence="14">
    <location>
        <begin position="680"/>
        <end position="691"/>
    </location>
</feature>
<dbReference type="RefSeq" id="XP_026096419.1">
    <property type="nucleotide sequence ID" value="XM_026240634.1"/>
</dbReference>
<evidence type="ECO:0000256" key="10">
    <source>
        <dbReference type="ARBA" id="ARBA00023157"/>
    </source>
</evidence>
<feature type="compositionally biased region" description="Basic and acidic residues" evidence="14">
    <location>
        <begin position="765"/>
        <end position="779"/>
    </location>
</feature>
<evidence type="ECO:0000256" key="9">
    <source>
        <dbReference type="ARBA" id="ARBA00023136"/>
    </source>
</evidence>
<reference evidence="19" key="1">
    <citation type="submission" date="2025-08" db="UniProtKB">
        <authorList>
            <consortium name="RefSeq"/>
        </authorList>
    </citation>
    <scope>IDENTIFICATION</scope>
    <source>
        <strain evidence="19">Wakin</strain>
        <tissue evidence="19">Muscle</tissue>
    </source>
</reference>
<dbReference type="PROSITE" id="PS00022">
    <property type="entry name" value="EGF_1"/>
    <property type="match status" value="5"/>
</dbReference>
<organism evidence="18 19">
    <name type="scientific">Carassius auratus</name>
    <name type="common">Goldfish</name>
    <dbReference type="NCBI Taxonomy" id="7957"/>
    <lineage>
        <taxon>Eukaryota</taxon>
        <taxon>Metazoa</taxon>
        <taxon>Chordata</taxon>
        <taxon>Craniata</taxon>
        <taxon>Vertebrata</taxon>
        <taxon>Euteleostomi</taxon>
        <taxon>Actinopterygii</taxon>
        <taxon>Neopterygii</taxon>
        <taxon>Teleostei</taxon>
        <taxon>Ostariophysi</taxon>
        <taxon>Cypriniformes</taxon>
        <taxon>Cyprinidae</taxon>
        <taxon>Cyprininae</taxon>
        <taxon>Carassius</taxon>
    </lineage>
</organism>
<feature type="compositionally biased region" description="Basic residues" evidence="14">
    <location>
        <begin position="892"/>
        <end position="902"/>
    </location>
</feature>
<feature type="transmembrane region" description="Helical" evidence="15">
    <location>
        <begin position="437"/>
        <end position="461"/>
    </location>
</feature>
<evidence type="ECO:0000313" key="19">
    <source>
        <dbReference type="RefSeq" id="XP_026096419.1"/>
    </source>
</evidence>
<feature type="signal peptide" evidence="16">
    <location>
        <begin position="1"/>
        <end position="37"/>
    </location>
</feature>
<feature type="domain" description="EGF-like" evidence="17">
    <location>
        <begin position="65"/>
        <end position="104"/>
    </location>
</feature>
<feature type="compositionally biased region" description="Basic and acidic residues" evidence="14">
    <location>
        <begin position="704"/>
        <end position="731"/>
    </location>
</feature>
<evidence type="ECO:0000256" key="16">
    <source>
        <dbReference type="SAM" id="SignalP"/>
    </source>
</evidence>